<reference evidence="11 12" key="1">
    <citation type="submission" date="2023-07" db="EMBL/GenBank/DDBJ databases">
        <title>Sorghum-associated microbial communities from plants grown in Nebraska, USA.</title>
        <authorList>
            <person name="Schachtman D."/>
        </authorList>
    </citation>
    <scope>NUCLEOTIDE SEQUENCE [LARGE SCALE GENOMIC DNA]</scope>
    <source>
        <strain evidence="11 12">DS1027</strain>
    </source>
</reference>
<evidence type="ECO:0000256" key="3">
    <source>
        <dbReference type="ARBA" id="ARBA00009490"/>
    </source>
</evidence>
<dbReference type="InterPro" id="IPR013858">
    <property type="entry name" value="Peptidase_M10B_C"/>
</dbReference>
<keyword evidence="4" id="KW-0964">Secreted</keyword>
<evidence type="ECO:0000256" key="2">
    <source>
        <dbReference type="ARBA" id="ARBA00004613"/>
    </source>
</evidence>
<dbReference type="Proteomes" id="UP001184150">
    <property type="component" value="Unassembled WGS sequence"/>
</dbReference>
<dbReference type="Gene3D" id="2.150.10.10">
    <property type="entry name" value="Serralysin-like metalloprotease, C-terminal"/>
    <property type="match status" value="2"/>
</dbReference>
<evidence type="ECO:0000256" key="8">
    <source>
        <dbReference type="ARBA" id="ARBA00022801"/>
    </source>
</evidence>
<dbReference type="SUPFAM" id="SSF51120">
    <property type="entry name" value="beta-Roll"/>
    <property type="match status" value="1"/>
</dbReference>
<dbReference type="InterPro" id="IPR050557">
    <property type="entry name" value="RTX_toxin/Mannuronan_C5-epim"/>
</dbReference>
<dbReference type="CDD" id="cd04277">
    <property type="entry name" value="ZnMc_serralysin_like"/>
    <property type="match status" value="1"/>
</dbReference>
<evidence type="ECO:0000256" key="9">
    <source>
        <dbReference type="ARBA" id="ARBA00022833"/>
    </source>
</evidence>
<dbReference type="RefSeq" id="WP_309804307.1">
    <property type="nucleotide sequence ID" value="NZ_JAVDRD010000001.1"/>
</dbReference>
<keyword evidence="8 11" id="KW-0378">Hydrolase</keyword>
<gene>
    <name evidence="11" type="ORF">J2792_000504</name>
</gene>
<comment type="subcellular location">
    <subcellularLocation>
        <location evidence="2">Secreted</location>
    </subcellularLocation>
</comment>
<dbReference type="InterPro" id="IPR001343">
    <property type="entry name" value="Hemolysn_Ca-bd"/>
</dbReference>
<dbReference type="InterPro" id="IPR006026">
    <property type="entry name" value="Peptidase_Metallo"/>
</dbReference>
<evidence type="ECO:0000259" key="10">
    <source>
        <dbReference type="SMART" id="SM00235"/>
    </source>
</evidence>
<evidence type="ECO:0000256" key="5">
    <source>
        <dbReference type="ARBA" id="ARBA00022670"/>
    </source>
</evidence>
<comment type="similarity">
    <text evidence="3">Belongs to the peptidase M10B family.</text>
</comment>
<dbReference type="InterPro" id="IPR034033">
    <property type="entry name" value="Serralysin-like"/>
</dbReference>
<dbReference type="InterPro" id="IPR011049">
    <property type="entry name" value="Serralysin-like_metalloprot_C"/>
</dbReference>
<dbReference type="Pfam" id="PF00413">
    <property type="entry name" value="Peptidase_M10"/>
    <property type="match status" value="1"/>
</dbReference>
<dbReference type="PANTHER" id="PTHR38340:SF1">
    <property type="entry name" value="S-LAYER PROTEIN"/>
    <property type="match status" value="1"/>
</dbReference>
<dbReference type="PRINTS" id="PR00313">
    <property type="entry name" value="CABNDNGRPT"/>
</dbReference>
<dbReference type="EMBL" id="JAVDRD010000001">
    <property type="protein sequence ID" value="MDR6509664.1"/>
    <property type="molecule type" value="Genomic_DNA"/>
</dbReference>
<feature type="domain" description="Peptidase metallopeptidase" evidence="10">
    <location>
        <begin position="31"/>
        <end position="211"/>
    </location>
</feature>
<evidence type="ECO:0000256" key="6">
    <source>
        <dbReference type="ARBA" id="ARBA00022723"/>
    </source>
</evidence>
<keyword evidence="12" id="KW-1185">Reference proteome</keyword>
<sequence length="484" mass="50700">MPNYTDASVVSTYALTGNKYFDALLYSKAMFRSKWSTIADGKTAITYSFPWLDGVASKFANGYGSEPGAATHGAMPSAQIANIKAAFQAWSDVANITFTQVSETDSGTVGDIRVAQSSSVSGQYWGYCKLVSNGAANAHGDIWISPSYGNGSFAVGTYNYMAMMHEVGHALGLDHPFEGNKMPSGFDVRNYTIMSYTDPKGVWWVNSGTGQTEYLIKSPMVYDIAAIQAIYGANTGFHAGDDTYSYSATAPFFAAIWDGGGNDTIDVSAFSKGCRVDLHAGAYSTLVFDNLQTLNNNLGIAFNCTIENATGGSGADKLVGNDIANVLFGRDGDDTLTGNGGNDTLNGGAGKDVLLGGNDADTLIGGAGQDTLTGGAGADAFVFTAISDFAGQDLASCDAITDFSKTQKDVIKLNQIDAISTNANADDPFTFIGTANFHKVAGELRYMYSGGATVIQGDVNGDGVADFWLKAAGKIAFAATDFVL</sequence>
<evidence type="ECO:0000313" key="12">
    <source>
        <dbReference type="Proteomes" id="UP001184150"/>
    </source>
</evidence>
<dbReference type="Gene3D" id="3.40.390.10">
    <property type="entry name" value="Collagenase (Catalytic Domain)"/>
    <property type="match status" value="1"/>
</dbReference>
<dbReference type="Pfam" id="PF08548">
    <property type="entry name" value="Peptidase_M10_C"/>
    <property type="match status" value="1"/>
</dbReference>
<dbReference type="PROSITE" id="PS00330">
    <property type="entry name" value="HEMOLYSIN_CALCIUM"/>
    <property type="match status" value="2"/>
</dbReference>
<comment type="caution">
    <text evidence="11">The sequence shown here is derived from an EMBL/GenBank/DDBJ whole genome shotgun (WGS) entry which is preliminary data.</text>
</comment>
<dbReference type="InterPro" id="IPR001818">
    <property type="entry name" value="Pept_M10_metallopeptidase"/>
</dbReference>
<accession>A0ABU1MH42</accession>
<evidence type="ECO:0000256" key="1">
    <source>
        <dbReference type="ARBA" id="ARBA00001913"/>
    </source>
</evidence>
<dbReference type="PANTHER" id="PTHR38340">
    <property type="entry name" value="S-LAYER PROTEIN"/>
    <property type="match status" value="1"/>
</dbReference>
<name>A0ABU1MH42_9SPHN</name>
<keyword evidence="5" id="KW-0645">Protease</keyword>
<evidence type="ECO:0000256" key="4">
    <source>
        <dbReference type="ARBA" id="ARBA00022525"/>
    </source>
</evidence>
<dbReference type="EC" id="3.4.24.40" evidence="11"/>
<keyword evidence="9" id="KW-0862">Zinc</keyword>
<dbReference type="InterPro" id="IPR018511">
    <property type="entry name" value="Hemolysin-typ_Ca-bd_CS"/>
</dbReference>
<keyword evidence="6" id="KW-0479">Metal-binding</keyword>
<dbReference type="SMART" id="SM00235">
    <property type="entry name" value="ZnMc"/>
    <property type="match status" value="1"/>
</dbReference>
<comment type="cofactor">
    <cofactor evidence="1">
        <name>Ca(2+)</name>
        <dbReference type="ChEBI" id="CHEBI:29108"/>
    </cofactor>
</comment>
<dbReference type="Pfam" id="PF00353">
    <property type="entry name" value="HemolysinCabind"/>
    <property type="match status" value="1"/>
</dbReference>
<dbReference type="SUPFAM" id="SSF55486">
    <property type="entry name" value="Metalloproteases ('zincins'), catalytic domain"/>
    <property type="match status" value="1"/>
</dbReference>
<protein>
    <submittedName>
        <fullName evidence="11">Serralysin</fullName>
        <ecNumber evidence="11">3.4.24.40</ecNumber>
    </submittedName>
</protein>
<dbReference type="InterPro" id="IPR024079">
    <property type="entry name" value="MetalloPept_cat_dom_sf"/>
</dbReference>
<keyword evidence="7" id="KW-0677">Repeat</keyword>
<dbReference type="GO" id="GO:0016787">
    <property type="term" value="F:hydrolase activity"/>
    <property type="evidence" value="ECO:0007669"/>
    <property type="project" value="UniProtKB-KW"/>
</dbReference>
<organism evidence="11 12">
    <name type="scientific">Novosphingobium capsulatum</name>
    <dbReference type="NCBI Taxonomy" id="13688"/>
    <lineage>
        <taxon>Bacteria</taxon>
        <taxon>Pseudomonadati</taxon>
        <taxon>Pseudomonadota</taxon>
        <taxon>Alphaproteobacteria</taxon>
        <taxon>Sphingomonadales</taxon>
        <taxon>Sphingomonadaceae</taxon>
        <taxon>Novosphingobium</taxon>
    </lineage>
</organism>
<evidence type="ECO:0000313" key="11">
    <source>
        <dbReference type="EMBL" id="MDR6509664.1"/>
    </source>
</evidence>
<proteinExistence type="inferred from homology"/>
<evidence type="ECO:0000256" key="7">
    <source>
        <dbReference type="ARBA" id="ARBA00022737"/>
    </source>
</evidence>